<dbReference type="Pfam" id="PF04545">
    <property type="entry name" value="Sigma70_r4"/>
    <property type="match status" value="1"/>
</dbReference>
<evidence type="ECO:0000256" key="3">
    <source>
        <dbReference type="ARBA" id="ARBA00023125"/>
    </source>
</evidence>
<dbReference type="SUPFAM" id="SSF88659">
    <property type="entry name" value="Sigma3 and sigma4 domains of RNA polymerase sigma factors"/>
    <property type="match status" value="2"/>
</dbReference>
<dbReference type="InterPro" id="IPR007627">
    <property type="entry name" value="RNA_pol_sigma70_r2"/>
</dbReference>
<evidence type="ECO:0000256" key="2">
    <source>
        <dbReference type="ARBA" id="ARBA00023082"/>
    </source>
</evidence>
<dbReference type="InterPro" id="IPR013325">
    <property type="entry name" value="RNA_pol_sigma_r2"/>
</dbReference>
<dbReference type="InterPro" id="IPR000943">
    <property type="entry name" value="RNA_pol_sigma70"/>
</dbReference>
<dbReference type="Proteomes" id="UP001500655">
    <property type="component" value="Unassembled WGS sequence"/>
</dbReference>
<keyword evidence="3" id="KW-0238">DNA-binding</keyword>
<dbReference type="PIRSF" id="PIRSF000770">
    <property type="entry name" value="RNA_pol_sigma-SigE/K"/>
    <property type="match status" value="1"/>
</dbReference>
<dbReference type="PANTHER" id="PTHR30385:SF7">
    <property type="entry name" value="RNA POLYMERASE SIGMA FACTOR FLIA"/>
    <property type="match status" value="1"/>
</dbReference>
<gene>
    <name evidence="6" type="ORF">GCM10009681_14830</name>
</gene>
<keyword evidence="1" id="KW-0805">Transcription regulation</keyword>
<dbReference type="RefSeq" id="WP_344078271.1">
    <property type="nucleotide sequence ID" value="NZ_BAAALS010000005.1"/>
</dbReference>
<dbReference type="InterPro" id="IPR007630">
    <property type="entry name" value="RNA_pol_sigma70_r4"/>
</dbReference>
<dbReference type="CDD" id="cd06171">
    <property type="entry name" value="Sigma70_r4"/>
    <property type="match status" value="1"/>
</dbReference>
<keyword evidence="7" id="KW-1185">Reference proteome</keyword>
<dbReference type="PRINTS" id="PR00046">
    <property type="entry name" value="SIGMA70FCT"/>
</dbReference>
<evidence type="ECO:0000313" key="7">
    <source>
        <dbReference type="Proteomes" id="UP001500655"/>
    </source>
</evidence>
<comment type="caution">
    <text evidence="6">The sequence shown here is derived from an EMBL/GenBank/DDBJ whole genome shotgun (WGS) entry which is preliminary data.</text>
</comment>
<dbReference type="InterPro" id="IPR013324">
    <property type="entry name" value="RNA_pol_sigma_r3/r4-like"/>
</dbReference>
<dbReference type="EMBL" id="BAAALS010000005">
    <property type="protein sequence ID" value="GAA1744927.1"/>
    <property type="molecule type" value="Genomic_DNA"/>
</dbReference>
<dbReference type="Gene3D" id="1.10.1740.10">
    <property type="match status" value="1"/>
</dbReference>
<evidence type="ECO:0000256" key="1">
    <source>
        <dbReference type="ARBA" id="ARBA00023015"/>
    </source>
</evidence>
<dbReference type="PROSITE" id="PS00715">
    <property type="entry name" value="SIGMA70_1"/>
    <property type="match status" value="1"/>
</dbReference>
<organism evidence="6 7">
    <name type="scientific">Luedemannella helvata</name>
    <dbReference type="NCBI Taxonomy" id="349315"/>
    <lineage>
        <taxon>Bacteria</taxon>
        <taxon>Bacillati</taxon>
        <taxon>Actinomycetota</taxon>
        <taxon>Actinomycetes</taxon>
        <taxon>Micromonosporales</taxon>
        <taxon>Micromonosporaceae</taxon>
        <taxon>Luedemannella</taxon>
    </lineage>
</organism>
<dbReference type="Pfam" id="PF04542">
    <property type="entry name" value="Sigma70_r2"/>
    <property type="match status" value="1"/>
</dbReference>
<keyword evidence="2" id="KW-0731">Sigma factor</keyword>
<dbReference type="InterPro" id="IPR014284">
    <property type="entry name" value="RNA_pol_sigma-70_dom"/>
</dbReference>
<protein>
    <submittedName>
        <fullName evidence="6">FliA/WhiG family RNA polymerase sigma factor</fullName>
    </submittedName>
</protein>
<dbReference type="SUPFAM" id="SSF88946">
    <property type="entry name" value="Sigma2 domain of RNA polymerase sigma factors"/>
    <property type="match status" value="1"/>
</dbReference>
<evidence type="ECO:0000259" key="5">
    <source>
        <dbReference type="PROSITE" id="PS00715"/>
    </source>
</evidence>
<dbReference type="NCBIfam" id="TIGR02937">
    <property type="entry name" value="sigma70-ECF"/>
    <property type="match status" value="1"/>
</dbReference>
<keyword evidence="4" id="KW-0804">Transcription</keyword>
<reference evidence="7" key="1">
    <citation type="journal article" date="2019" name="Int. J. Syst. Evol. Microbiol.">
        <title>The Global Catalogue of Microorganisms (GCM) 10K type strain sequencing project: providing services to taxonomists for standard genome sequencing and annotation.</title>
        <authorList>
            <consortium name="The Broad Institute Genomics Platform"/>
            <consortium name="The Broad Institute Genome Sequencing Center for Infectious Disease"/>
            <person name="Wu L."/>
            <person name="Ma J."/>
        </authorList>
    </citation>
    <scope>NUCLEOTIDE SEQUENCE [LARGE SCALE GENOMIC DNA]</scope>
    <source>
        <strain evidence="7">JCM 13249</strain>
    </source>
</reference>
<dbReference type="Pfam" id="PF04539">
    <property type="entry name" value="Sigma70_r3"/>
    <property type="match status" value="1"/>
</dbReference>
<dbReference type="Gene3D" id="1.20.140.160">
    <property type="match status" value="1"/>
</dbReference>
<dbReference type="PANTHER" id="PTHR30385">
    <property type="entry name" value="SIGMA FACTOR F FLAGELLAR"/>
    <property type="match status" value="1"/>
</dbReference>
<dbReference type="InterPro" id="IPR007624">
    <property type="entry name" value="RNA_pol_sigma70_r3"/>
</dbReference>
<proteinExistence type="predicted"/>
<evidence type="ECO:0000313" key="6">
    <source>
        <dbReference type="EMBL" id="GAA1744927.1"/>
    </source>
</evidence>
<feature type="domain" description="RNA polymerase sigma-70" evidence="5">
    <location>
        <begin position="40"/>
        <end position="53"/>
    </location>
</feature>
<sequence length="283" mass="30496">MPSACSDRALDDLVRGHLPLVGHLVRELLGRVPAHVNRDDLISAGLAGLVDAARSYDAGRGTPFQRFAAMRIRGALLDELRGLDWASRSVRQRARQAESVRQEITSALGRVPTNAEVAEALGVAADKVAEVDGEVRRAAVLSLEGFAPGAAEDMIVEIATGPEDLLLYRERIGYLHQAIQALPDRLRTVITGQFLQERPTAEIAEELGVTESRVSQLRTEALGLLRDALNTHLDPDLVAPKPDGCVARRRASYFADVAAMGDLRSRLAMTDLLGLPATASNVS</sequence>
<accession>A0ABP4W6P4</accession>
<name>A0ABP4W6P4_9ACTN</name>
<evidence type="ECO:0000256" key="4">
    <source>
        <dbReference type="ARBA" id="ARBA00023163"/>
    </source>
</evidence>